<feature type="transmembrane region" description="Helical" evidence="10">
    <location>
        <begin position="161"/>
        <end position="180"/>
    </location>
</feature>
<evidence type="ECO:0000256" key="5">
    <source>
        <dbReference type="ARBA" id="ARBA00022826"/>
    </source>
</evidence>
<evidence type="ECO:0000256" key="2">
    <source>
        <dbReference type="ARBA" id="ARBA00007929"/>
    </source>
</evidence>
<dbReference type="InterPro" id="IPR000595">
    <property type="entry name" value="cNMP-bd_dom"/>
</dbReference>
<dbReference type="InterPro" id="IPR045319">
    <property type="entry name" value="KAT/AKT"/>
</dbReference>
<feature type="transmembrane region" description="Helical" evidence="10">
    <location>
        <begin position="261"/>
        <end position="283"/>
    </location>
</feature>
<evidence type="ECO:0000256" key="1">
    <source>
        <dbReference type="ARBA" id="ARBA00004141"/>
    </source>
</evidence>
<sequence length="590" mass="67854">MKESRLAQIADEVRGRLHPITKLLLKPHVIQQYERVFHKVVKNTSSPLPRSKMLLFLQVLIPGIYITTYHIREFQHLFESKHQESIEWTKMRRILREYMEKTKKDSTIPIFVKDTFVLHPKYSVLQVWDILYNYSGLYYFITVPINIAFADLTYANEELNLYVSVVVDTLMVLHIVLRFNMAYTDSNSILITDRSLIAKSYLSSDFIMNLLPALPIDYLIWAMGHTRQTVAWFSSLKILRVSTLYKAFMNKLSKNKTILNAILNLMCLLVCVEHMGACVWYYIGRNNGDSPGWFDPEAENPGMYFPPMGMRHESGIFERYLLSMLWVTSTLSTFGVGSAYLPHNFTEVAFVFCLMFMSMTLYSYVLGEISNQIMSADERVVKERAEMSRVENFIKKHSLSEDLQSLITNHYYSTLRGEDVHAMADIFNQMSHLLRVDVAKITTRDVVDRLTLFKGCSGAYLDIVSVYLKEVAFTTGEVIFHAGEIARDMYIVSSGIVEMLQVIDGVEVPDGMIKRGGMLGELAFFFSMRHVHTARSIQTVKLFELSRASFAPLMKLFPDEERTIASNALLKFDEAKTHYSKSHAATSIHE</sequence>
<keyword evidence="5" id="KW-0633">Potassium transport</keyword>
<dbReference type="InterPro" id="IPR018490">
    <property type="entry name" value="cNMP-bd_dom_sf"/>
</dbReference>
<dbReference type="GO" id="GO:0005249">
    <property type="term" value="F:voltage-gated potassium channel activity"/>
    <property type="evidence" value="ECO:0007669"/>
    <property type="project" value="InterPro"/>
</dbReference>
<evidence type="ECO:0000256" key="8">
    <source>
        <dbReference type="ARBA" id="ARBA00023065"/>
    </source>
</evidence>
<reference evidence="12 13" key="1">
    <citation type="journal article" date="2015" name="Genome Biol. Evol.">
        <title>Comparative Genomics of a Bacterivorous Green Alga Reveals Evolutionary Causalities and Consequences of Phago-Mixotrophic Mode of Nutrition.</title>
        <authorList>
            <person name="Burns J.A."/>
            <person name="Paasch A."/>
            <person name="Narechania A."/>
            <person name="Kim E."/>
        </authorList>
    </citation>
    <scope>NUCLEOTIDE SEQUENCE [LARGE SCALE GENOMIC DNA]</scope>
    <source>
        <strain evidence="12 13">PLY_AMNH</strain>
    </source>
</reference>
<keyword evidence="4 10" id="KW-0812">Transmembrane</keyword>
<dbReference type="SUPFAM" id="SSF51206">
    <property type="entry name" value="cAMP-binding domain-like"/>
    <property type="match status" value="1"/>
</dbReference>
<dbReference type="AlphaFoldDB" id="A0AAE0KNB9"/>
<dbReference type="PROSITE" id="PS50042">
    <property type="entry name" value="CNMP_BINDING_3"/>
    <property type="match status" value="1"/>
</dbReference>
<evidence type="ECO:0000256" key="9">
    <source>
        <dbReference type="ARBA" id="ARBA00023136"/>
    </source>
</evidence>
<evidence type="ECO:0000256" key="7">
    <source>
        <dbReference type="ARBA" id="ARBA00022989"/>
    </source>
</evidence>
<dbReference type="SUPFAM" id="SSF81324">
    <property type="entry name" value="Voltage-gated potassium channels"/>
    <property type="match status" value="1"/>
</dbReference>
<protein>
    <recommendedName>
        <fullName evidence="11">Cyclic nucleotide-binding domain-containing protein</fullName>
    </recommendedName>
</protein>
<dbReference type="Proteomes" id="UP001190700">
    <property type="component" value="Unassembled WGS sequence"/>
</dbReference>
<keyword evidence="5" id="KW-0631">Potassium channel</keyword>
<name>A0AAE0KNB9_9CHLO</name>
<dbReference type="EMBL" id="LGRX02022971">
    <property type="protein sequence ID" value="KAK3254973.1"/>
    <property type="molecule type" value="Genomic_DNA"/>
</dbReference>
<keyword evidence="5" id="KW-0630">Potassium</keyword>
<keyword evidence="9 10" id="KW-0472">Membrane</keyword>
<evidence type="ECO:0000256" key="6">
    <source>
        <dbReference type="ARBA" id="ARBA00022882"/>
    </source>
</evidence>
<keyword evidence="6" id="KW-0407">Ion channel</keyword>
<dbReference type="Pfam" id="PF00520">
    <property type="entry name" value="Ion_trans"/>
    <property type="match status" value="1"/>
</dbReference>
<evidence type="ECO:0000256" key="3">
    <source>
        <dbReference type="ARBA" id="ARBA00022448"/>
    </source>
</evidence>
<comment type="similarity">
    <text evidence="2">Belongs to the potassium channel family. Plant (TC 1.A.1.4) subfamily.</text>
</comment>
<comment type="caution">
    <text evidence="12">The sequence shown here is derived from an EMBL/GenBank/DDBJ whole genome shotgun (WGS) entry which is preliminary data.</text>
</comment>
<evidence type="ECO:0000256" key="4">
    <source>
        <dbReference type="ARBA" id="ARBA00022692"/>
    </source>
</evidence>
<keyword evidence="8" id="KW-0406">Ion transport</keyword>
<evidence type="ECO:0000313" key="13">
    <source>
        <dbReference type="Proteomes" id="UP001190700"/>
    </source>
</evidence>
<feature type="domain" description="Cyclic nucleotide-binding" evidence="11">
    <location>
        <begin position="452"/>
        <end position="571"/>
    </location>
</feature>
<keyword evidence="7 10" id="KW-1133">Transmembrane helix</keyword>
<dbReference type="GO" id="GO:0034702">
    <property type="term" value="C:monoatomic ion channel complex"/>
    <property type="evidence" value="ECO:0007669"/>
    <property type="project" value="UniProtKB-KW"/>
</dbReference>
<feature type="transmembrane region" description="Helical" evidence="10">
    <location>
        <begin position="131"/>
        <end position="149"/>
    </location>
</feature>
<organism evidence="12 13">
    <name type="scientific">Cymbomonas tetramitiformis</name>
    <dbReference type="NCBI Taxonomy" id="36881"/>
    <lineage>
        <taxon>Eukaryota</taxon>
        <taxon>Viridiplantae</taxon>
        <taxon>Chlorophyta</taxon>
        <taxon>Pyramimonadophyceae</taxon>
        <taxon>Pyramimonadales</taxon>
        <taxon>Pyramimonadaceae</taxon>
        <taxon>Cymbomonas</taxon>
    </lineage>
</organism>
<dbReference type="InterPro" id="IPR005821">
    <property type="entry name" value="Ion_trans_dom"/>
</dbReference>
<dbReference type="CDD" id="cd00038">
    <property type="entry name" value="CAP_ED"/>
    <property type="match status" value="1"/>
</dbReference>
<accession>A0AAE0KNB9</accession>
<dbReference type="Gene3D" id="2.60.120.10">
    <property type="entry name" value="Jelly Rolls"/>
    <property type="match status" value="1"/>
</dbReference>
<gene>
    <name evidence="12" type="ORF">CYMTET_35831</name>
</gene>
<evidence type="ECO:0000313" key="12">
    <source>
        <dbReference type="EMBL" id="KAK3254973.1"/>
    </source>
</evidence>
<dbReference type="PANTHER" id="PTHR45743:SF2">
    <property type="entry name" value="POTASSIUM CHANNEL AKT1"/>
    <property type="match status" value="1"/>
</dbReference>
<feature type="transmembrane region" description="Helical" evidence="10">
    <location>
        <begin position="348"/>
        <end position="367"/>
    </location>
</feature>
<comment type="subcellular location">
    <subcellularLocation>
        <location evidence="1">Membrane</location>
        <topology evidence="1">Multi-pass membrane protein</topology>
    </subcellularLocation>
</comment>
<dbReference type="Gene3D" id="1.10.287.630">
    <property type="entry name" value="Helix hairpin bin"/>
    <property type="match status" value="1"/>
</dbReference>
<dbReference type="Gene3D" id="1.10.287.70">
    <property type="match status" value="1"/>
</dbReference>
<dbReference type="SMART" id="SM00100">
    <property type="entry name" value="cNMP"/>
    <property type="match status" value="1"/>
</dbReference>
<proteinExistence type="inferred from homology"/>
<keyword evidence="13" id="KW-1185">Reference proteome</keyword>
<dbReference type="InterPro" id="IPR014710">
    <property type="entry name" value="RmlC-like_jellyroll"/>
</dbReference>
<dbReference type="PANTHER" id="PTHR45743">
    <property type="entry name" value="POTASSIUM CHANNEL AKT1"/>
    <property type="match status" value="1"/>
</dbReference>
<keyword evidence="6" id="KW-0851">Voltage-gated channel</keyword>
<dbReference type="Pfam" id="PF00027">
    <property type="entry name" value="cNMP_binding"/>
    <property type="match status" value="1"/>
</dbReference>
<evidence type="ECO:0000256" key="10">
    <source>
        <dbReference type="SAM" id="Phobius"/>
    </source>
</evidence>
<feature type="transmembrane region" description="Helical" evidence="10">
    <location>
        <begin position="320"/>
        <end position="341"/>
    </location>
</feature>
<evidence type="ECO:0000259" key="11">
    <source>
        <dbReference type="PROSITE" id="PS50042"/>
    </source>
</evidence>
<keyword evidence="3" id="KW-0813">Transport</keyword>
<feature type="non-terminal residue" evidence="12">
    <location>
        <position position="590"/>
    </location>
</feature>